<dbReference type="EMBL" id="AWGH01000015">
    <property type="protein sequence ID" value="ODN94254.1"/>
    <property type="molecule type" value="Genomic_DNA"/>
</dbReference>
<dbReference type="OrthoDB" id="72441at2759"/>
<organism evidence="2 3">
    <name type="scientific">Cryptococcus wingfieldii CBS 7118</name>
    <dbReference type="NCBI Taxonomy" id="1295528"/>
    <lineage>
        <taxon>Eukaryota</taxon>
        <taxon>Fungi</taxon>
        <taxon>Dikarya</taxon>
        <taxon>Basidiomycota</taxon>
        <taxon>Agaricomycotina</taxon>
        <taxon>Tremellomycetes</taxon>
        <taxon>Tremellales</taxon>
        <taxon>Cryptococcaceae</taxon>
        <taxon>Cryptococcus</taxon>
    </lineage>
</organism>
<evidence type="ECO:0000313" key="3">
    <source>
        <dbReference type="Proteomes" id="UP000094819"/>
    </source>
</evidence>
<reference evidence="2 3" key="1">
    <citation type="submission" date="2016-06" db="EMBL/GenBank/DDBJ databases">
        <title>Evolution of pathogenesis and genome organization in the Tremellales.</title>
        <authorList>
            <person name="Cuomo C."/>
            <person name="Litvintseva A."/>
            <person name="Heitman J."/>
            <person name="Chen Y."/>
            <person name="Sun S."/>
            <person name="Springer D."/>
            <person name="Dromer F."/>
            <person name="Young S."/>
            <person name="Zeng Q."/>
            <person name="Chapman S."/>
            <person name="Gujja S."/>
            <person name="Saif S."/>
            <person name="Birren B."/>
        </authorList>
    </citation>
    <scope>NUCLEOTIDE SEQUENCE [LARGE SCALE GENOMIC DNA]</scope>
    <source>
        <strain evidence="2 3">CBS 7118</strain>
    </source>
</reference>
<dbReference type="GeneID" id="30194323"/>
<accession>A0A1E3J092</accession>
<sequence>MPTSPPGASSAEDRDDSTAIARSLAARRRRSLASLLRDFRTQRQEQQKQISGSRSTRVDEESGEGNLSEEEGEEQPAKFDTIDFEAFQRAVGDPVKIEGQDGHVIDPEAIKDDMELEYVWDVLFENQRGAYLLGTAYYSSKVLLPLDPSPFTRASGSIPSASSFSVKSNPNGNGSTRAISQEPQAESRKDREPPPQSNKTSYTLDTFQPPLPDWEYLTPWLVNMREGTDELGWRYNAWFKKQGWKSDAGNMGWLGWVRRREWVRLRRVRERTKVGPDMPDSALQAERREKKLGEVLSGSKAQNVCNILKAFGSLTLDRERLELWQKWLDRSKKDSETWARMEAICQDEEAVSLSLFSDFKY</sequence>
<feature type="compositionally biased region" description="Polar residues" evidence="1">
    <location>
        <begin position="166"/>
        <end position="184"/>
    </location>
</feature>
<proteinExistence type="predicted"/>
<dbReference type="RefSeq" id="XP_019030785.1">
    <property type="nucleotide sequence ID" value="XM_019177204.1"/>
</dbReference>
<keyword evidence="3" id="KW-1185">Reference proteome</keyword>
<evidence type="ECO:0000313" key="2">
    <source>
        <dbReference type="EMBL" id="ODN94254.1"/>
    </source>
</evidence>
<evidence type="ECO:0008006" key="4">
    <source>
        <dbReference type="Google" id="ProtNLM"/>
    </source>
</evidence>
<name>A0A1E3J092_9TREE</name>
<feature type="compositionally biased region" description="Acidic residues" evidence="1">
    <location>
        <begin position="61"/>
        <end position="74"/>
    </location>
</feature>
<evidence type="ECO:0000256" key="1">
    <source>
        <dbReference type="SAM" id="MobiDB-lite"/>
    </source>
</evidence>
<feature type="compositionally biased region" description="Basic and acidic residues" evidence="1">
    <location>
        <begin position="37"/>
        <end position="46"/>
    </location>
</feature>
<dbReference type="AlphaFoldDB" id="A0A1E3J092"/>
<protein>
    <recommendedName>
        <fullName evidence="4">Peroxin domain-containing protein</fullName>
    </recommendedName>
</protein>
<gene>
    <name evidence="2" type="ORF">L198_05110</name>
</gene>
<dbReference type="Proteomes" id="UP000094819">
    <property type="component" value="Unassembled WGS sequence"/>
</dbReference>
<feature type="region of interest" description="Disordered" evidence="1">
    <location>
        <begin position="36"/>
        <end position="78"/>
    </location>
</feature>
<comment type="caution">
    <text evidence="2">The sequence shown here is derived from an EMBL/GenBank/DDBJ whole genome shotgun (WGS) entry which is preliminary data.</text>
</comment>
<feature type="region of interest" description="Disordered" evidence="1">
    <location>
        <begin position="157"/>
        <end position="204"/>
    </location>
</feature>